<protein>
    <submittedName>
        <fullName evidence="1">Uncharacterized protein</fullName>
    </submittedName>
</protein>
<accession>A0AAV8VK29</accession>
<sequence>MALTLSSSIEKCDVFDEPIFDNSIVSLHEHTYKPYGSPSYKNSDEIRIPSYIYIEGKFTPSQIAAGGHIKCNLSNNALAFLFQEIRYEMGGEQIAVVRKPV</sequence>
<evidence type="ECO:0000313" key="1">
    <source>
        <dbReference type="EMBL" id="KAJ8914502.1"/>
    </source>
</evidence>
<organism evidence="1 2">
    <name type="scientific">Exocentrus adspersus</name>
    <dbReference type="NCBI Taxonomy" id="1586481"/>
    <lineage>
        <taxon>Eukaryota</taxon>
        <taxon>Metazoa</taxon>
        <taxon>Ecdysozoa</taxon>
        <taxon>Arthropoda</taxon>
        <taxon>Hexapoda</taxon>
        <taxon>Insecta</taxon>
        <taxon>Pterygota</taxon>
        <taxon>Neoptera</taxon>
        <taxon>Endopterygota</taxon>
        <taxon>Coleoptera</taxon>
        <taxon>Polyphaga</taxon>
        <taxon>Cucujiformia</taxon>
        <taxon>Chrysomeloidea</taxon>
        <taxon>Cerambycidae</taxon>
        <taxon>Lamiinae</taxon>
        <taxon>Acanthocinini</taxon>
        <taxon>Exocentrus</taxon>
    </lineage>
</organism>
<reference evidence="1 2" key="1">
    <citation type="journal article" date="2023" name="Insect Mol. Biol.">
        <title>Genome sequencing provides insights into the evolution of gene families encoding plant cell wall-degrading enzymes in longhorned beetles.</title>
        <authorList>
            <person name="Shin N.R."/>
            <person name="Okamura Y."/>
            <person name="Kirsch R."/>
            <person name="Pauchet Y."/>
        </authorList>
    </citation>
    <scope>NUCLEOTIDE SEQUENCE [LARGE SCALE GENOMIC DNA]</scope>
    <source>
        <strain evidence="1">EAD_L_NR</strain>
    </source>
</reference>
<keyword evidence="2" id="KW-1185">Reference proteome</keyword>
<proteinExistence type="predicted"/>
<comment type="caution">
    <text evidence="1">The sequence shown here is derived from an EMBL/GenBank/DDBJ whole genome shotgun (WGS) entry which is preliminary data.</text>
</comment>
<dbReference type="AlphaFoldDB" id="A0AAV8VK29"/>
<gene>
    <name evidence="1" type="ORF">NQ315_002775</name>
</gene>
<dbReference type="EMBL" id="JANEYG010000070">
    <property type="protein sequence ID" value="KAJ8914502.1"/>
    <property type="molecule type" value="Genomic_DNA"/>
</dbReference>
<name>A0AAV8VK29_9CUCU</name>
<evidence type="ECO:0000313" key="2">
    <source>
        <dbReference type="Proteomes" id="UP001159042"/>
    </source>
</evidence>
<dbReference type="Proteomes" id="UP001159042">
    <property type="component" value="Unassembled WGS sequence"/>
</dbReference>